<reference evidence="1" key="1">
    <citation type="submission" date="2014-07" db="EMBL/GenBank/DDBJ databases">
        <title>Identification of a novel salt tolerance gene in wild soybean by whole-genome sequencing.</title>
        <authorList>
            <person name="Lam H.-M."/>
            <person name="Qi X."/>
            <person name="Li M.-W."/>
            <person name="Liu X."/>
            <person name="Xie M."/>
            <person name="Ni M."/>
            <person name="Xu X."/>
        </authorList>
    </citation>
    <scope>NUCLEOTIDE SEQUENCE [LARGE SCALE GENOMIC DNA]</scope>
    <source>
        <tissue evidence="1">Root</tissue>
    </source>
</reference>
<dbReference type="Proteomes" id="UP000053555">
    <property type="component" value="Unassembled WGS sequence"/>
</dbReference>
<proteinExistence type="predicted"/>
<organism evidence="1">
    <name type="scientific">Glycine soja</name>
    <name type="common">Wild soybean</name>
    <dbReference type="NCBI Taxonomy" id="3848"/>
    <lineage>
        <taxon>Eukaryota</taxon>
        <taxon>Viridiplantae</taxon>
        <taxon>Streptophyta</taxon>
        <taxon>Embryophyta</taxon>
        <taxon>Tracheophyta</taxon>
        <taxon>Spermatophyta</taxon>
        <taxon>Magnoliopsida</taxon>
        <taxon>eudicotyledons</taxon>
        <taxon>Gunneridae</taxon>
        <taxon>Pentapetalae</taxon>
        <taxon>rosids</taxon>
        <taxon>fabids</taxon>
        <taxon>Fabales</taxon>
        <taxon>Fabaceae</taxon>
        <taxon>Papilionoideae</taxon>
        <taxon>50 kb inversion clade</taxon>
        <taxon>NPAAA clade</taxon>
        <taxon>indigoferoid/millettioid clade</taxon>
        <taxon>Phaseoleae</taxon>
        <taxon>Glycine</taxon>
        <taxon>Glycine subgen. Soja</taxon>
    </lineage>
</organism>
<dbReference type="EMBL" id="KN664917">
    <property type="protein sequence ID" value="KHN10023.1"/>
    <property type="molecule type" value="Genomic_DNA"/>
</dbReference>
<accession>A0A0B2PQR9</accession>
<dbReference type="AlphaFoldDB" id="A0A0B2PQR9"/>
<gene>
    <name evidence="1" type="ORF">glysoja_026923</name>
</gene>
<evidence type="ECO:0000313" key="1">
    <source>
        <dbReference type="EMBL" id="KHN10023.1"/>
    </source>
</evidence>
<name>A0A0B2PQR9_GLYSO</name>
<protein>
    <submittedName>
        <fullName evidence="1">Uncharacterized protein</fullName>
    </submittedName>
</protein>
<sequence>MTVVGAYVYGTDSTIQRMAFGLDHFHLSGCLASVTLSPSQNRTPTFCTNMSSSLKWGFRTGQKCCNILASWSSLAMQYRLSVSWKCYETGFTSKMMRQVQC</sequence>